<dbReference type="InterPro" id="IPR045210">
    <property type="entry name" value="RING-Ubox_PUB"/>
</dbReference>
<comment type="caution">
    <text evidence="7">The sequence shown here is derived from an EMBL/GenBank/DDBJ whole genome shotgun (WGS) entry which is preliminary data.</text>
</comment>
<dbReference type="InterPro" id="IPR011989">
    <property type="entry name" value="ARM-like"/>
</dbReference>
<proteinExistence type="predicted"/>
<dbReference type="EC" id="2.3.2.27" evidence="5"/>
<reference evidence="7" key="1">
    <citation type="submission" date="2019-09" db="EMBL/GenBank/DDBJ databases">
        <title>Draft genome information of white flower Hibiscus syriacus.</title>
        <authorList>
            <person name="Kim Y.-M."/>
        </authorList>
    </citation>
    <scope>NUCLEOTIDE SEQUENCE [LARGE SCALE GENOMIC DNA]</scope>
    <source>
        <strain evidence="7">YM2019G1</strain>
    </source>
</reference>
<sequence length="306" mass="34273">MDEIDVPPFSICPISLEIMKDPVTVSTGIPYDRESIEKWLFSGKKNTACPVTKQAISDCELVPNHALRRLIQSWCILNACHGIERIPTPKPHITKDQITKLLRDAKSPLQQMKCLVRLRLIASENDTNKRCIECSGAVEFLASIVSKCDSMAADEALNTLYNLHLLDAALKNHMERNGDFVASVTRRRTCEIILTVLDEVCRCVEGRPELLNHGAGLAIVSKILWVSQYANQRAVRILWCISKFCGTCDVVQEMVQLGIVAKLCMVLQAECGHKTKEKAREVLKLHAKLWMSSPCIPSNLLSYYPA</sequence>
<evidence type="ECO:0000256" key="4">
    <source>
        <dbReference type="ARBA" id="ARBA00022786"/>
    </source>
</evidence>
<dbReference type="Gene3D" id="3.30.40.10">
    <property type="entry name" value="Zinc/RING finger domain, C3HC4 (zinc finger)"/>
    <property type="match status" value="1"/>
</dbReference>
<dbReference type="GO" id="GO:0006952">
    <property type="term" value="P:defense response"/>
    <property type="evidence" value="ECO:0007669"/>
    <property type="project" value="UniProtKB-ARBA"/>
</dbReference>
<evidence type="ECO:0000313" key="8">
    <source>
        <dbReference type="Proteomes" id="UP000436088"/>
    </source>
</evidence>
<dbReference type="InterPro" id="IPR045185">
    <property type="entry name" value="PUB22/23/24-like"/>
</dbReference>
<dbReference type="GO" id="GO:0061630">
    <property type="term" value="F:ubiquitin protein ligase activity"/>
    <property type="evidence" value="ECO:0007669"/>
    <property type="project" value="UniProtKB-UniRule"/>
</dbReference>
<comment type="function">
    <text evidence="5">Functions as an E3 ubiquitin ligase.</text>
</comment>
<organism evidence="7 8">
    <name type="scientific">Hibiscus syriacus</name>
    <name type="common">Rose of Sharon</name>
    <dbReference type="NCBI Taxonomy" id="106335"/>
    <lineage>
        <taxon>Eukaryota</taxon>
        <taxon>Viridiplantae</taxon>
        <taxon>Streptophyta</taxon>
        <taxon>Embryophyta</taxon>
        <taxon>Tracheophyta</taxon>
        <taxon>Spermatophyta</taxon>
        <taxon>Magnoliopsida</taxon>
        <taxon>eudicotyledons</taxon>
        <taxon>Gunneridae</taxon>
        <taxon>Pentapetalae</taxon>
        <taxon>rosids</taxon>
        <taxon>malvids</taxon>
        <taxon>Malvales</taxon>
        <taxon>Malvaceae</taxon>
        <taxon>Malvoideae</taxon>
        <taxon>Hibiscus</taxon>
    </lineage>
</organism>
<dbReference type="InterPro" id="IPR016024">
    <property type="entry name" value="ARM-type_fold"/>
</dbReference>
<dbReference type="UniPathway" id="UPA00143"/>
<dbReference type="SMART" id="SM00504">
    <property type="entry name" value="Ubox"/>
    <property type="match status" value="1"/>
</dbReference>
<dbReference type="Pfam" id="PF04564">
    <property type="entry name" value="U-box"/>
    <property type="match status" value="1"/>
</dbReference>
<dbReference type="Pfam" id="PF25598">
    <property type="entry name" value="ARM_PUB"/>
    <property type="match status" value="1"/>
</dbReference>
<evidence type="ECO:0000313" key="7">
    <source>
        <dbReference type="EMBL" id="KAE8660946.1"/>
    </source>
</evidence>
<comment type="catalytic activity">
    <reaction evidence="1 5">
        <text>S-ubiquitinyl-[E2 ubiquitin-conjugating enzyme]-L-cysteine + [acceptor protein]-L-lysine = [E2 ubiquitin-conjugating enzyme]-L-cysteine + N(6)-ubiquitinyl-[acceptor protein]-L-lysine.</text>
        <dbReference type="EC" id="2.3.2.27"/>
    </reaction>
</comment>
<evidence type="ECO:0000256" key="3">
    <source>
        <dbReference type="ARBA" id="ARBA00022679"/>
    </source>
</evidence>
<feature type="domain" description="U-box" evidence="6">
    <location>
        <begin position="5"/>
        <end position="81"/>
    </location>
</feature>
<dbReference type="InterPro" id="IPR013083">
    <property type="entry name" value="Znf_RING/FYVE/PHD"/>
</dbReference>
<dbReference type="PANTHER" id="PTHR22849">
    <property type="entry name" value="WDSAM1 PROTEIN"/>
    <property type="match status" value="1"/>
</dbReference>
<dbReference type="PANTHER" id="PTHR22849:SF132">
    <property type="entry name" value="E3 UBIQUITIN-PROTEIN LIGASE PUB23"/>
    <property type="match status" value="1"/>
</dbReference>
<dbReference type="FunFam" id="3.30.40.10:FF:000437">
    <property type="entry name" value="RING-type E3 ubiquitin transferase"/>
    <property type="match status" value="1"/>
</dbReference>
<dbReference type="Gene3D" id="1.25.10.10">
    <property type="entry name" value="Leucine-rich Repeat Variant"/>
    <property type="match status" value="1"/>
</dbReference>
<keyword evidence="8" id="KW-1185">Reference proteome</keyword>
<dbReference type="PROSITE" id="PS51698">
    <property type="entry name" value="U_BOX"/>
    <property type="match status" value="1"/>
</dbReference>
<keyword evidence="4 5" id="KW-0833">Ubl conjugation pathway</keyword>
<gene>
    <name evidence="7" type="ORF">F3Y22_tig00116944pilonHSYRG00163</name>
</gene>
<dbReference type="GO" id="GO:0016567">
    <property type="term" value="P:protein ubiquitination"/>
    <property type="evidence" value="ECO:0007669"/>
    <property type="project" value="UniProtKB-UniRule"/>
</dbReference>
<dbReference type="Proteomes" id="UP000436088">
    <property type="component" value="Unassembled WGS sequence"/>
</dbReference>
<dbReference type="AlphaFoldDB" id="A0A6A2XFT7"/>
<evidence type="ECO:0000256" key="5">
    <source>
        <dbReference type="RuleBase" id="RU369093"/>
    </source>
</evidence>
<evidence type="ECO:0000259" key="6">
    <source>
        <dbReference type="PROSITE" id="PS51698"/>
    </source>
</evidence>
<dbReference type="SUPFAM" id="SSF48371">
    <property type="entry name" value="ARM repeat"/>
    <property type="match status" value="1"/>
</dbReference>
<name>A0A6A2XFT7_HIBSY</name>
<comment type="pathway">
    <text evidence="2 5">Protein modification; protein ubiquitination.</text>
</comment>
<evidence type="ECO:0000256" key="2">
    <source>
        <dbReference type="ARBA" id="ARBA00004906"/>
    </source>
</evidence>
<dbReference type="InterPro" id="IPR003613">
    <property type="entry name" value="Ubox_domain"/>
</dbReference>
<dbReference type="EMBL" id="VEPZ02001728">
    <property type="protein sequence ID" value="KAE8660946.1"/>
    <property type="molecule type" value="Genomic_DNA"/>
</dbReference>
<accession>A0A6A2XFT7</accession>
<dbReference type="CDD" id="cd16664">
    <property type="entry name" value="RING-Ubox_PUB"/>
    <property type="match status" value="1"/>
</dbReference>
<dbReference type="InterPro" id="IPR058678">
    <property type="entry name" value="ARM_PUB"/>
</dbReference>
<keyword evidence="3 5" id="KW-0808">Transferase</keyword>
<protein>
    <recommendedName>
        <fullName evidence="5 6">U-box domain-containing protein</fullName>
        <ecNumber evidence="5">2.3.2.27</ecNumber>
    </recommendedName>
    <alternativeName>
        <fullName evidence="5">RING-type E3 ubiquitin transferase PUB</fullName>
    </alternativeName>
</protein>
<evidence type="ECO:0000256" key="1">
    <source>
        <dbReference type="ARBA" id="ARBA00000900"/>
    </source>
</evidence>
<dbReference type="SUPFAM" id="SSF57850">
    <property type="entry name" value="RING/U-box"/>
    <property type="match status" value="1"/>
</dbReference>